<gene>
    <name evidence="2" type="ORF">CAMP_LOCUS2717</name>
</gene>
<evidence type="ECO:0000313" key="2">
    <source>
        <dbReference type="EMBL" id="CAI5440080.1"/>
    </source>
</evidence>
<proteinExistence type="predicted"/>
<feature type="compositionally biased region" description="Basic and acidic residues" evidence="1">
    <location>
        <begin position="231"/>
        <end position="249"/>
    </location>
</feature>
<evidence type="ECO:0000256" key="1">
    <source>
        <dbReference type="SAM" id="MobiDB-lite"/>
    </source>
</evidence>
<evidence type="ECO:0000313" key="3">
    <source>
        <dbReference type="Proteomes" id="UP001152747"/>
    </source>
</evidence>
<comment type="caution">
    <text evidence="2">The sequence shown here is derived from an EMBL/GenBank/DDBJ whole genome shotgun (WGS) entry which is preliminary data.</text>
</comment>
<sequence>MIIRSIDNTEEARDVRNLLNRFRQNVESRNLEGATKLFSIGARIHDNDGTERSPRDFAQGLISQGNWNIDMNNVACFGTDDPNERGISFPSSNNEYNMETGLLSLRLPDGRQKYVGGEHLMYARETTTVAPARGAPSSSDNQDNSYHYDQEPSTSRGSGKSKKRSHVLNISGTHLSNEYGIKFKSSNNEYEMETRLLALKLNDGRMKYISGFHRVTPRKTSTTPSTSDNSYHYDQEPSTSRESKSSGRG</sequence>
<keyword evidence="3" id="KW-1185">Reference proteome</keyword>
<feature type="region of interest" description="Disordered" evidence="1">
    <location>
        <begin position="127"/>
        <end position="166"/>
    </location>
</feature>
<feature type="compositionally biased region" description="Polar residues" evidence="1">
    <location>
        <begin position="136"/>
        <end position="154"/>
    </location>
</feature>
<feature type="region of interest" description="Disordered" evidence="1">
    <location>
        <begin position="215"/>
        <end position="249"/>
    </location>
</feature>
<dbReference type="EMBL" id="CANHGI010000001">
    <property type="protein sequence ID" value="CAI5440080.1"/>
    <property type="molecule type" value="Genomic_DNA"/>
</dbReference>
<name>A0A9P1MX56_9PELO</name>
<organism evidence="2 3">
    <name type="scientific">Caenorhabditis angaria</name>
    <dbReference type="NCBI Taxonomy" id="860376"/>
    <lineage>
        <taxon>Eukaryota</taxon>
        <taxon>Metazoa</taxon>
        <taxon>Ecdysozoa</taxon>
        <taxon>Nematoda</taxon>
        <taxon>Chromadorea</taxon>
        <taxon>Rhabditida</taxon>
        <taxon>Rhabditina</taxon>
        <taxon>Rhabditomorpha</taxon>
        <taxon>Rhabditoidea</taxon>
        <taxon>Rhabditidae</taxon>
        <taxon>Peloderinae</taxon>
        <taxon>Caenorhabditis</taxon>
    </lineage>
</organism>
<accession>A0A9P1MX56</accession>
<dbReference type="Proteomes" id="UP001152747">
    <property type="component" value="Unassembled WGS sequence"/>
</dbReference>
<reference evidence="2" key="1">
    <citation type="submission" date="2022-11" db="EMBL/GenBank/DDBJ databases">
        <authorList>
            <person name="Kikuchi T."/>
        </authorList>
    </citation>
    <scope>NUCLEOTIDE SEQUENCE</scope>
    <source>
        <strain evidence="2">PS1010</strain>
    </source>
</reference>
<dbReference type="AlphaFoldDB" id="A0A9P1MX56"/>
<protein>
    <submittedName>
        <fullName evidence="2">Uncharacterized protein</fullName>
    </submittedName>
</protein>